<organism evidence="3 4">
    <name type="scientific">Ficus carica</name>
    <name type="common">Common fig</name>
    <dbReference type="NCBI Taxonomy" id="3494"/>
    <lineage>
        <taxon>Eukaryota</taxon>
        <taxon>Viridiplantae</taxon>
        <taxon>Streptophyta</taxon>
        <taxon>Embryophyta</taxon>
        <taxon>Tracheophyta</taxon>
        <taxon>Spermatophyta</taxon>
        <taxon>Magnoliopsida</taxon>
        <taxon>eudicotyledons</taxon>
        <taxon>Gunneridae</taxon>
        <taxon>Pentapetalae</taxon>
        <taxon>rosids</taxon>
        <taxon>fabids</taxon>
        <taxon>Rosales</taxon>
        <taxon>Moraceae</taxon>
        <taxon>Ficeae</taxon>
        <taxon>Ficus</taxon>
    </lineage>
</organism>
<evidence type="ECO:0000256" key="1">
    <source>
        <dbReference type="SAM" id="SignalP"/>
    </source>
</evidence>
<evidence type="ECO:0000313" key="4">
    <source>
        <dbReference type="Proteomes" id="UP001187192"/>
    </source>
</evidence>
<protein>
    <recommendedName>
        <fullName evidence="5">Secreted protein</fullName>
    </recommendedName>
</protein>
<evidence type="ECO:0000313" key="3">
    <source>
        <dbReference type="EMBL" id="GMN34960.1"/>
    </source>
</evidence>
<sequence>MIDGRWWWWRPTVVYRLFSERSALILVRCSSCIDVEIAGQHSVMSEYIMNFTRRLRFHGSFMLPRRCLETVVEGPCFLDGFPRWFLETVVEASASMMVFGNCPPCVFA</sequence>
<evidence type="ECO:0008006" key="5">
    <source>
        <dbReference type="Google" id="ProtNLM"/>
    </source>
</evidence>
<reference evidence="3" key="1">
    <citation type="submission" date="2023-07" db="EMBL/GenBank/DDBJ databases">
        <title>draft genome sequence of fig (Ficus carica).</title>
        <authorList>
            <person name="Takahashi T."/>
            <person name="Nishimura K."/>
        </authorList>
    </citation>
    <scope>NUCLEOTIDE SEQUENCE</scope>
</reference>
<dbReference type="EMBL" id="BTGU01002174">
    <property type="protein sequence ID" value="GMN34945.1"/>
    <property type="molecule type" value="Genomic_DNA"/>
</dbReference>
<accession>A0AA88CWY9</accession>
<keyword evidence="4" id="KW-1185">Reference proteome</keyword>
<dbReference type="AlphaFoldDB" id="A0AA88CWY9"/>
<dbReference type="Proteomes" id="UP001187192">
    <property type="component" value="Unassembled WGS sequence"/>
</dbReference>
<keyword evidence="1" id="KW-0732">Signal</keyword>
<name>A0AA88CWY9_FICCA</name>
<feature type="chain" id="PRO_5041851659" description="Secreted protein" evidence="1">
    <location>
        <begin position="24"/>
        <end position="108"/>
    </location>
</feature>
<dbReference type="EMBL" id="BTGU01002175">
    <property type="protein sequence ID" value="GMN34960.1"/>
    <property type="molecule type" value="Genomic_DNA"/>
</dbReference>
<comment type="caution">
    <text evidence="3">The sequence shown here is derived from an EMBL/GenBank/DDBJ whole genome shotgun (WGS) entry which is preliminary data.</text>
</comment>
<proteinExistence type="predicted"/>
<evidence type="ECO:0000313" key="2">
    <source>
        <dbReference type="EMBL" id="GMN34945.1"/>
    </source>
</evidence>
<gene>
    <name evidence="2" type="ORF">TIFTF001_042140</name>
    <name evidence="3" type="ORF">TIFTF001_042143</name>
</gene>
<feature type="signal peptide" evidence="1">
    <location>
        <begin position="1"/>
        <end position="23"/>
    </location>
</feature>